<feature type="transmembrane region" description="Helical" evidence="1">
    <location>
        <begin position="15"/>
        <end position="32"/>
    </location>
</feature>
<accession>A0AAE4BUN1</accession>
<protein>
    <submittedName>
        <fullName evidence="2">Uncharacterized protein</fullName>
    </submittedName>
</protein>
<evidence type="ECO:0000256" key="1">
    <source>
        <dbReference type="SAM" id="Phobius"/>
    </source>
</evidence>
<keyword evidence="1" id="KW-0812">Transmembrane</keyword>
<organism evidence="2 3">
    <name type="scientific">Aureibacter tunicatorum</name>
    <dbReference type="NCBI Taxonomy" id="866807"/>
    <lineage>
        <taxon>Bacteria</taxon>
        <taxon>Pseudomonadati</taxon>
        <taxon>Bacteroidota</taxon>
        <taxon>Cytophagia</taxon>
        <taxon>Cytophagales</taxon>
        <taxon>Persicobacteraceae</taxon>
        <taxon>Aureibacter</taxon>
    </lineage>
</organism>
<proteinExistence type="predicted"/>
<comment type="caution">
    <text evidence="2">The sequence shown here is derived from an EMBL/GenBank/DDBJ whole genome shotgun (WGS) entry which is preliminary data.</text>
</comment>
<keyword evidence="1" id="KW-0472">Membrane</keyword>
<sequence>MSMVGGAFKSIPPKVWLILGGGALTIYAWKNIKSSLDRKRYEEAIDKFGENSKEGKALKFADIIYGALFPSGQVYIIDGTNEGVLYSTALDAYRAKISFGQLAVAYRTLFKRELQRDLQNDLSSTERRRFQQYLENGKPLLGGIRQKAKLRSKRLKSTQPEYFL</sequence>
<gene>
    <name evidence="2" type="ORF">HNQ88_004048</name>
</gene>
<name>A0AAE4BUN1_9BACT</name>
<dbReference type="EMBL" id="JAVDQD010000006">
    <property type="protein sequence ID" value="MDR6240972.1"/>
    <property type="molecule type" value="Genomic_DNA"/>
</dbReference>
<dbReference type="Proteomes" id="UP001185092">
    <property type="component" value="Unassembled WGS sequence"/>
</dbReference>
<reference evidence="2" key="1">
    <citation type="submission" date="2023-07" db="EMBL/GenBank/DDBJ databases">
        <title>Genomic Encyclopedia of Type Strains, Phase IV (KMG-IV): sequencing the most valuable type-strain genomes for metagenomic binning, comparative biology and taxonomic classification.</title>
        <authorList>
            <person name="Goeker M."/>
        </authorList>
    </citation>
    <scope>NUCLEOTIDE SEQUENCE</scope>
    <source>
        <strain evidence="2">DSM 26174</strain>
    </source>
</reference>
<dbReference type="RefSeq" id="WP_309941375.1">
    <property type="nucleotide sequence ID" value="NZ_AP025305.1"/>
</dbReference>
<dbReference type="AlphaFoldDB" id="A0AAE4BUN1"/>
<keyword evidence="1" id="KW-1133">Transmembrane helix</keyword>
<evidence type="ECO:0000313" key="3">
    <source>
        <dbReference type="Proteomes" id="UP001185092"/>
    </source>
</evidence>
<evidence type="ECO:0000313" key="2">
    <source>
        <dbReference type="EMBL" id="MDR6240972.1"/>
    </source>
</evidence>
<keyword evidence="3" id="KW-1185">Reference proteome</keyword>